<keyword evidence="10" id="KW-1185">Reference proteome</keyword>
<dbReference type="GO" id="GO:0031124">
    <property type="term" value="P:mRNA 3'-end processing"/>
    <property type="evidence" value="ECO:0007669"/>
    <property type="project" value="TreeGrafter"/>
</dbReference>
<dbReference type="PANTHER" id="PTHR12460">
    <property type="entry name" value="CYCLIN-DEPENDENT KINASE INHIBITOR-RELATED PROTEIN"/>
    <property type="match status" value="1"/>
</dbReference>
<evidence type="ECO:0000256" key="1">
    <source>
        <dbReference type="ARBA" id="ARBA00022481"/>
    </source>
</evidence>
<accession>E0VQX3</accession>
<evidence type="ECO:0000313" key="8">
    <source>
        <dbReference type="EMBL" id="EEB15779.1"/>
    </source>
</evidence>
<dbReference type="HOGENOM" id="CLU_345554_0_0_1"/>
<dbReference type="CDD" id="cd16981">
    <property type="entry name" value="CID_RPRD_like"/>
    <property type="match status" value="1"/>
</dbReference>
<dbReference type="FunCoup" id="E0VQX3">
    <property type="interactions" value="181"/>
</dbReference>
<reference evidence="9" key="3">
    <citation type="submission" date="2021-02" db="UniProtKB">
        <authorList>
            <consortium name="EnsemblMetazoa"/>
        </authorList>
    </citation>
    <scope>IDENTIFICATION</scope>
    <source>
        <strain evidence="9">USDA</strain>
    </source>
</reference>
<dbReference type="EnsemblMetazoa" id="PHUM388540-RA">
    <property type="protein sequence ID" value="PHUM388540-PA"/>
    <property type="gene ID" value="PHUM388540"/>
</dbReference>
<evidence type="ECO:0000256" key="2">
    <source>
        <dbReference type="ARBA" id="ARBA00022553"/>
    </source>
</evidence>
<dbReference type="CTD" id="8237522"/>
<dbReference type="SMART" id="SM00582">
    <property type="entry name" value="RPR"/>
    <property type="match status" value="1"/>
</dbReference>
<feature type="region of interest" description="Disordered" evidence="6">
    <location>
        <begin position="402"/>
        <end position="422"/>
    </location>
</feature>
<feature type="compositionally biased region" description="Pro residues" evidence="6">
    <location>
        <begin position="802"/>
        <end position="812"/>
    </location>
</feature>
<feature type="domain" description="CID" evidence="7">
    <location>
        <begin position="3"/>
        <end position="132"/>
    </location>
</feature>
<dbReference type="PROSITE" id="PS51391">
    <property type="entry name" value="CID"/>
    <property type="match status" value="1"/>
</dbReference>
<evidence type="ECO:0000256" key="4">
    <source>
        <dbReference type="ARBA" id="ARBA00062892"/>
    </source>
</evidence>
<keyword evidence="3" id="KW-0007">Acetylation</keyword>
<evidence type="ECO:0000313" key="9">
    <source>
        <dbReference type="EnsemblMetazoa" id="PHUM388540-PA"/>
    </source>
</evidence>
<dbReference type="Pfam" id="PF04818">
    <property type="entry name" value="CID"/>
    <property type="match status" value="1"/>
</dbReference>
<dbReference type="RefSeq" id="XP_002428517.1">
    <property type="nucleotide sequence ID" value="XM_002428472.1"/>
</dbReference>
<feature type="region of interest" description="Disordered" evidence="6">
    <location>
        <begin position="355"/>
        <end position="388"/>
    </location>
</feature>
<dbReference type="GeneID" id="8237522"/>
<sequence>MTTSVFNEQQFENKLITLKDSQEAINNLSSWCLQNRDHHKKIVNCWLHCLKRVKIEQRLSLFYLANDVIQYSKRKHYQFVESWGTALQKATTLVRDDKVKSRIMRIFKIWDERGVYDEAFISDLCGLLTTSVKKKTEANLDSSEFQPSILISKIKECKVLENDTEIRFKKVKENSLHLFDVDNMRTSLKDRRHGSDVVAEVDAEAYRNFGNKVKILKRKLDDLIPTLTDSPIPSPDANAPSPSPDSDFELPLNEKTKQSTNYEKKTNFSENNGLDFSFINSTFMGNSQFSDINLQRDIFNDSMNSAQVSNSMSGSNHVSLNENAVRPIEVISTREQKEDVSFNITDFLKSLLPSGISKSEETSDPLRSQQPALEPLQPPPMPPIFTTNDAFSVNWKSDWGQAQNSDVGNWNHEPSSQDWNLSSQVQNSWIDESASVLNADTPESPPLYEKKGISQPVEYDDSLPTGSIVDVDHRTLFPVPEIQDMDHRIEVSHRIDVDHRKLNKLGPKDVDHRNLISLTGSPKNETKPLPPPPAFVWPEDQDYRCKLTDTDFRVPHRSNNFSDVLNSNFNLSRSPMKVTNVEAPERKDVNVESIDMDVSEEDEEESSGLIQLEEDVDDRIVSSMKSSFLNQPSLNNFNTSSSFMDNVGSTIPPNEDVDERLKSIFGGVLQRAGGKLVSREEKSAESKGSCVLTEIRDNKSGSEIMGQESHLQGGIEPNGVESDFTDHNEYFRRESMWQPESQSEPAVHPCPTNVHLRGMSFGVRMGRNSPRPLRVRPQHRFPFRPHHPRAEGIRGRQSFSPRLPPPVRGGRW</sequence>
<dbReference type="PANTHER" id="PTHR12460:SF40">
    <property type="entry name" value="REGULATION OF NUCLEAR PRE-MRNA DOMAIN-CONTAINING PROTEIN 2"/>
    <property type="match status" value="1"/>
</dbReference>
<dbReference type="Gene3D" id="1.25.40.90">
    <property type="match status" value="1"/>
</dbReference>
<feature type="compositionally biased region" description="Basic residues" evidence="6">
    <location>
        <begin position="773"/>
        <end position="787"/>
    </location>
</feature>
<dbReference type="GO" id="GO:0000993">
    <property type="term" value="F:RNA polymerase II complex binding"/>
    <property type="evidence" value="ECO:0007669"/>
    <property type="project" value="TreeGrafter"/>
</dbReference>
<dbReference type="InParanoid" id="E0VQX3"/>
<name>E0VQX3_PEDHC</name>
<evidence type="ECO:0000313" key="10">
    <source>
        <dbReference type="Proteomes" id="UP000009046"/>
    </source>
</evidence>
<feature type="compositionally biased region" description="Low complexity" evidence="6">
    <location>
        <begin position="229"/>
        <end position="240"/>
    </location>
</feature>
<dbReference type="EMBL" id="DS235442">
    <property type="protein sequence ID" value="EEB15779.1"/>
    <property type="molecule type" value="Genomic_DNA"/>
</dbReference>
<comment type="subunit">
    <text evidence="4">Associates with the RNA polymerase II complex.</text>
</comment>
<dbReference type="eggNOG" id="KOG2669">
    <property type="taxonomic scope" value="Eukaryota"/>
</dbReference>
<proteinExistence type="predicted"/>
<dbReference type="FunFam" id="1.25.40.90:FF:000020">
    <property type="entry name" value="regulation of nuclear pre-mRNA domain-containing protein 2 isoform X1"/>
    <property type="match status" value="1"/>
</dbReference>
<protein>
    <recommendedName>
        <fullName evidence="5">Regulation of nuclear pre-mRNA domain-containing protein 2</fullName>
    </recommendedName>
</protein>
<evidence type="ECO:0000256" key="6">
    <source>
        <dbReference type="SAM" id="MobiDB-lite"/>
    </source>
</evidence>
<keyword evidence="1" id="KW-0488">Methylation</keyword>
<keyword evidence="2" id="KW-0597">Phosphoprotein</keyword>
<dbReference type="SUPFAM" id="SSF48464">
    <property type="entry name" value="ENTH/VHS domain"/>
    <property type="match status" value="1"/>
</dbReference>
<organism>
    <name type="scientific">Pediculus humanus subsp. corporis</name>
    <name type="common">Body louse</name>
    <dbReference type="NCBI Taxonomy" id="121224"/>
    <lineage>
        <taxon>Eukaryota</taxon>
        <taxon>Metazoa</taxon>
        <taxon>Ecdysozoa</taxon>
        <taxon>Arthropoda</taxon>
        <taxon>Hexapoda</taxon>
        <taxon>Insecta</taxon>
        <taxon>Pterygota</taxon>
        <taxon>Neoptera</taxon>
        <taxon>Paraneoptera</taxon>
        <taxon>Psocodea</taxon>
        <taxon>Troctomorpha</taxon>
        <taxon>Phthiraptera</taxon>
        <taxon>Anoplura</taxon>
        <taxon>Pediculidae</taxon>
        <taxon>Pediculus</taxon>
    </lineage>
</organism>
<dbReference type="AlphaFoldDB" id="E0VQX3"/>
<dbReference type="STRING" id="121224.E0VQX3"/>
<dbReference type="VEuPathDB" id="VectorBase:PHUM388540"/>
<evidence type="ECO:0000256" key="3">
    <source>
        <dbReference type="ARBA" id="ARBA00022990"/>
    </source>
</evidence>
<dbReference type="KEGG" id="phu:Phum_PHUM388540"/>
<dbReference type="EMBL" id="AAZO01004548">
    <property type="status" value="NOT_ANNOTATED_CDS"/>
    <property type="molecule type" value="Genomic_DNA"/>
</dbReference>
<dbReference type="OrthoDB" id="10069473at2759"/>
<evidence type="ECO:0000259" key="7">
    <source>
        <dbReference type="PROSITE" id="PS51391"/>
    </source>
</evidence>
<gene>
    <name evidence="9" type="primary">8237522</name>
    <name evidence="8" type="ORF">Phum_PHUM388540</name>
</gene>
<reference evidence="8" key="1">
    <citation type="submission" date="2007-04" db="EMBL/GenBank/DDBJ databases">
        <title>Annotation of Pediculus humanus corporis strain USDA.</title>
        <authorList>
            <person name="Kirkness E."/>
            <person name="Hannick L."/>
            <person name="Hass B."/>
            <person name="Bruggner R."/>
            <person name="Lawson D."/>
            <person name="Bidwell S."/>
            <person name="Joardar V."/>
            <person name="Caler E."/>
            <person name="Walenz B."/>
            <person name="Inman J."/>
            <person name="Schobel S."/>
            <person name="Galinsky K."/>
            <person name="Amedeo P."/>
            <person name="Strausberg R."/>
        </authorList>
    </citation>
    <scope>NUCLEOTIDE SEQUENCE</scope>
    <source>
        <strain evidence="8">USDA</strain>
    </source>
</reference>
<reference evidence="8" key="2">
    <citation type="submission" date="2007-04" db="EMBL/GenBank/DDBJ databases">
        <title>The genome of the human body louse.</title>
        <authorList>
            <consortium name="The Human Body Louse Genome Consortium"/>
            <person name="Kirkness E."/>
            <person name="Walenz B."/>
            <person name="Hass B."/>
            <person name="Bruggner R."/>
            <person name="Strausberg R."/>
        </authorList>
    </citation>
    <scope>NUCLEOTIDE SEQUENCE</scope>
    <source>
        <strain evidence="8">USDA</strain>
    </source>
</reference>
<dbReference type="Proteomes" id="UP000009046">
    <property type="component" value="Unassembled WGS sequence"/>
</dbReference>
<dbReference type="InterPro" id="IPR006569">
    <property type="entry name" value="CID_dom"/>
</dbReference>
<dbReference type="InterPro" id="IPR008942">
    <property type="entry name" value="ENTH_VHS"/>
</dbReference>
<dbReference type="OMA" id="EYNEHLH"/>
<feature type="region of interest" description="Disordered" evidence="6">
    <location>
        <begin position="226"/>
        <end position="260"/>
    </location>
</feature>
<feature type="region of interest" description="Disordered" evidence="6">
    <location>
        <begin position="764"/>
        <end position="812"/>
    </location>
</feature>
<evidence type="ECO:0000256" key="5">
    <source>
        <dbReference type="ARBA" id="ARBA00067342"/>
    </source>
</evidence>